<dbReference type="InterPro" id="IPR013149">
    <property type="entry name" value="ADH-like_C"/>
</dbReference>
<keyword evidence="4 7" id="KW-0479">Metal-binding</keyword>
<accession>A0ABU9CNA6</accession>
<evidence type="ECO:0000256" key="7">
    <source>
        <dbReference type="RuleBase" id="RU361277"/>
    </source>
</evidence>
<evidence type="ECO:0000256" key="3">
    <source>
        <dbReference type="ARBA" id="ARBA00013190"/>
    </source>
</evidence>
<evidence type="ECO:0000256" key="2">
    <source>
        <dbReference type="ARBA" id="ARBA00008072"/>
    </source>
</evidence>
<dbReference type="PROSITE" id="PS00059">
    <property type="entry name" value="ADH_ZINC"/>
    <property type="match status" value="1"/>
</dbReference>
<keyword evidence="10" id="KW-1185">Reference proteome</keyword>
<comment type="similarity">
    <text evidence="2 7">Belongs to the zinc-containing alcohol dehydrogenase family.</text>
</comment>
<dbReference type="InterPro" id="IPR036291">
    <property type="entry name" value="NAD(P)-bd_dom_sf"/>
</dbReference>
<evidence type="ECO:0000256" key="5">
    <source>
        <dbReference type="ARBA" id="ARBA00022833"/>
    </source>
</evidence>
<evidence type="ECO:0000259" key="8">
    <source>
        <dbReference type="SMART" id="SM00829"/>
    </source>
</evidence>
<dbReference type="SUPFAM" id="SSF50129">
    <property type="entry name" value="GroES-like"/>
    <property type="match status" value="1"/>
</dbReference>
<evidence type="ECO:0000256" key="1">
    <source>
        <dbReference type="ARBA" id="ARBA00001947"/>
    </source>
</evidence>
<evidence type="ECO:0000313" key="10">
    <source>
        <dbReference type="Proteomes" id="UP001365405"/>
    </source>
</evidence>
<feature type="domain" description="Enoyl reductase (ER)" evidence="8">
    <location>
        <begin position="15"/>
        <end position="341"/>
    </location>
</feature>
<reference evidence="9 10" key="1">
    <citation type="submission" date="2024-04" db="EMBL/GenBank/DDBJ databases">
        <title>Novel species of the genus Ideonella isolated from streams.</title>
        <authorList>
            <person name="Lu H."/>
        </authorList>
    </citation>
    <scope>NUCLEOTIDE SEQUENCE [LARGE SCALE GENOMIC DNA]</scope>
    <source>
        <strain evidence="9 10">DXS22W</strain>
    </source>
</reference>
<dbReference type="RefSeq" id="WP_341411789.1">
    <property type="nucleotide sequence ID" value="NZ_JBBUTH010000009.1"/>
</dbReference>
<dbReference type="InterPro" id="IPR011032">
    <property type="entry name" value="GroES-like_sf"/>
</dbReference>
<name>A0ABU9CNA6_9BURK</name>
<evidence type="ECO:0000256" key="4">
    <source>
        <dbReference type="ARBA" id="ARBA00022723"/>
    </source>
</evidence>
<organism evidence="9 10">
    <name type="scientific">Pseudaquabacterium inlustre</name>
    <dbReference type="NCBI Taxonomy" id="2984192"/>
    <lineage>
        <taxon>Bacteria</taxon>
        <taxon>Pseudomonadati</taxon>
        <taxon>Pseudomonadota</taxon>
        <taxon>Betaproteobacteria</taxon>
        <taxon>Burkholderiales</taxon>
        <taxon>Sphaerotilaceae</taxon>
        <taxon>Pseudaquabacterium</taxon>
    </lineage>
</organism>
<proteinExistence type="inferred from homology"/>
<dbReference type="Gene3D" id="3.40.50.720">
    <property type="entry name" value="NAD(P)-binding Rossmann-like Domain"/>
    <property type="match status" value="1"/>
</dbReference>
<keyword evidence="5 7" id="KW-0862">Zinc</keyword>
<comment type="caution">
    <text evidence="9">The sequence shown here is derived from an EMBL/GenBank/DDBJ whole genome shotgun (WGS) entry which is preliminary data.</text>
</comment>
<evidence type="ECO:0000256" key="6">
    <source>
        <dbReference type="ARBA" id="ARBA00023002"/>
    </source>
</evidence>
<dbReference type="SUPFAM" id="SSF51735">
    <property type="entry name" value="NAD(P)-binding Rossmann-fold domains"/>
    <property type="match status" value="1"/>
</dbReference>
<dbReference type="Pfam" id="PF00107">
    <property type="entry name" value="ADH_zinc_N"/>
    <property type="match status" value="1"/>
</dbReference>
<dbReference type="Gene3D" id="3.90.180.10">
    <property type="entry name" value="Medium-chain alcohol dehydrogenases, catalytic domain"/>
    <property type="match status" value="1"/>
</dbReference>
<comment type="cofactor">
    <cofactor evidence="1 7">
        <name>Zn(2+)</name>
        <dbReference type="ChEBI" id="CHEBI:29105"/>
    </cofactor>
</comment>
<dbReference type="Proteomes" id="UP001365405">
    <property type="component" value="Unassembled WGS sequence"/>
</dbReference>
<evidence type="ECO:0000313" key="9">
    <source>
        <dbReference type="EMBL" id="MEK8052072.1"/>
    </source>
</evidence>
<dbReference type="EC" id="1.1.1.1" evidence="3"/>
<dbReference type="InterPro" id="IPR002328">
    <property type="entry name" value="ADH_Zn_CS"/>
</dbReference>
<dbReference type="PANTHER" id="PTHR42940">
    <property type="entry name" value="ALCOHOL DEHYDROGENASE 1-RELATED"/>
    <property type="match status" value="1"/>
</dbReference>
<protein>
    <recommendedName>
        <fullName evidence="3">alcohol dehydrogenase</fullName>
        <ecNumber evidence="3">1.1.1.1</ecNumber>
    </recommendedName>
</protein>
<dbReference type="EMBL" id="JBBUTH010000009">
    <property type="protein sequence ID" value="MEK8052072.1"/>
    <property type="molecule type" value="Genomic_DNA"/>
</dbReference>
<dbReference type="CDD" id="cd08297">
    <property type="entry name" value="CAD3"/>
    <property type="match status" value="1"/>
</dbReference>
<dbReference type="PANTHER" id="PTHR42940:SF8">
    <property type="entry name" value="VACUOLAR PROTEIN SORTING-ASSOCIATED PROTEIN 11"/>
    <property type="match status" value="1"/>
</dbReference>
<keyword evidence="6" id="KW-0560">Oxidoreductase</keyword>
<sequence>MLPTQMHAAVMQGFGQPLALRQLPLPVPAADEVLIQVQACGVCHSDLHILDGDTPPFKPITKPELILGHEVVGTVVQRGADVRQLALGQRVGVAWMHWACGQCEPCRDGLENLCRNTLITGLRVDGGYAQFMRAKADFALPVPDALSNAEAAPLFCAGVTSFRALRNAGVHAGQRVAVVGVGGLGHLAVQIARAMGAEVIALDVAEDKLASARALGAAHAFDARAPETPKALRALGGAHVAVVTSAARAAYDLALKALRPGGTLSVVGLPPEPLSFAALQLVGGEFRIVGSSIGTRDDIRATLAMAAAGQLHCHAEQRPLADVNAVLDEMRAGRIGARVVLDLAATS</sequence>
<dbReference type="InterPro" id="IPR013154">
    <property type="entry name" value="ADH-like_N"/>
</dbReference>
<gene>
    <name evidence="9" type="ORF">AACH10_17605</name>
</gene>
<dbReference type="Pfam" id="PF08240">
    <property type="entry name" value="ADH_N"/>
    <property type="match status" value="1"/>
</dbReference>
<dbReference type="InterPro" id="IPR020843">
    <property type="entry name" value="ER"/>
</dbReference>
<dbReference type="SMART" id="SM00829">
    <property type="entry name" value="PKS_ER"/>
    <property type="match status" value="1"/>
</dbReference>